<dbReference type="Proteomes" id="UP000018680">
    <property type="component" value="Chromosome"/>
</dbReference>
<dbReference type="EMBL" id="CP006939">
    <property type="protein sequence ID" value="AHC15916.1"/>
    <property type="molecule type" value="Genomic_DNA"/>
</dbReference>
<dbReference type="GO" id="GO:0003700">
    <property type="term" value="F:DNA-binding transcription factor activity"/>
    <property type="evidence" value="ECO:0007669"/>
    <property type="project" value="InterPro"/>
</dbReference>
<dbReference type="OrthoDB" id="362473at2"/>
<dbReference type="AlphaFoldDB" id="V5WL46"/>
<dbReference type="InterPro" id="IPR036388">
    <property type="entry name" value="WH-like_DNA-bd_sf"/>
</dbReference>
<feature type="domain" description="HTH gntR-type" evidence="4">
    <location>
        <begin position="7"/>
        <end position="75"/>
    </location>
</feature>
<dbReference type="Pfam" id="PF00392">
    <property type="entry name" value="GntR"/>
    <property type="match status" value="1"/>
</dbReference>
<keyword evidence="3" id="KW-0804">Transcription</keyword>
<name>V5WL46_9SPIO</name>
<dbReference type="GO" id="GO:0003677">
    <property type="term" value="F:DNA binding"/>
    <property type="evidence" value="ECO:0007669"/>
    <property type="project" value="UniProtKB-KW"/>
</dbReference>
<dbReference type="HOGENOM" id="CLU_017584_10_0_12"/>
<reference evidence="5 6" key="1">
    <citation type="journal article" date="2015" name="Stand. Genomic Sci.">
        <title>Complete genome sequence and description of Salinispira pacifica gen. nov., sp. nov., a novel spirochaete isolated form a hypersaline microbial mat.</title>
        <authorList>
            <person name="Ben Hania W."/>
            <person name="Joseph M."/>
            <person name="Schumann P."/>
            <person name="Bunk B."/>
            <person name="Fiebig A."/>
            <person name="Sproer C."/>
            <person name="Klenk H.P."/>
            <person name="Fardeau M.L."/>
            <person name="Spring S."/>
        </authorList>
    </citation>
    <scope>NUCLEOTIDE SEQUENCE [LARGE SCALE GENOMIC DNA]</scope>
    <source>
        <strain evidence="5 6">L21-RPul-D2</strain>
    </source>
</reference>
<dbReference type="InterPro" id="IPR000524">
    <property type="entry name" value="Tscrpt_reg_HTH_GntR"/>
</dbReference>
<accession>V5WL46</accession>
<protein>
    <submittedName>
        <fullName evidence="5">Transcriptional regulator, GntR family</fullName>
    </submittedName>
</protein>
<dbReference type="SMART" id="SM00345">
    <property type="entry name" value="HTH_GNTR"/>
    <property type="match status" value="1"/>
</dbReference>
<evidence type="ECO:0000256" key="2">
    <source>
        <dbReference type="ARBA" id="ARBA00023125"/>
    </source>
</evidence>
<proteinExistence type="predicted"/>
<dbReference type="PANTHER" id="PTHR38445:SF9">
    <property type="entry name" value="HTH-TYPE TRANSCRIPTIONAL REPRESSOR YTRA"/>
    <property type="match status" value="1"/>
</dbReference>
<keyword evidence="6" id="KW-1185">Reference proteome</keyword>
<sequence>MNFTKGASIYEQIVEHILEQVVSGSWSAEDRISSVREMAVKLGVNPNTVQRAYAMLQEMEILENRRGVGYFIHAGAEGAAKQRLREEFTREALPWISSRLKLLEIEPEEFTGMLRRELTDGAS</sequence>
<organism evidence="5 6">
    <name type="scientific">Salinispira pacifica</name>
    <dbReference type="NCBI Taxonomy" id="1307761"/>
    <lineage>
        <taxon>Bacteria</taxon>
        <taxon>Pseudomonadati</taxon>
        <taxon>Spirochaetota</taxon>
        <taxon>Spirochaetia</taxon>
        <taxon>Spirochaetales</taxon>
        <taxon>Spirochaetaceae</taxon>
        <taxon>Salinispira</taxon>
    </lineage>
</organism>
<dbReference type="InterPro" id="IPR036390">
    <property type="entry name" value="WH_DNA-bd_sf"/>
</dbReference>
<dbReference type="KEGG" id="slr:L21SP2_2564"/>
<evidence type="ECO:0000259" key="4">
    <source>
        <dbReference type="PROSITE" id="PS50949"/>
    </source>
</evidence>
<dbReference type="STRING" id="1307761.L21SP2_2564"/>
<keyword evidence="1" id="KW-0805">Transcription regulation</keyword>
<dbReference type="CDD" id="cd07377">
    <property type="entry name" value="WHTH_GntR"/>
    <property type="match status" value="1"/>
</dbReference>
<evidence type="ECO:0000313" key="6">
    <source>
        <dbReference type="Proteomes" id="UP000018680"/>
    </source>
</evidence>
<dbReference type="eggNOG" id="COG1725">
    <property type="taxonomic scope" value="Bacteria"/>
</dbReference>
<dbReference type="PANTHER" id="PTHR38445">
    <property type="entry name" value="HTH-TYPE TRANSCRIPTIONAL REPRESSOR YTRA"/>
    <property type="match status" value="1"/>
</dbReference>
<dbReference type="SUPFAM" id="SSF46785">
    <property type="entry name" value="Winged helix' DNA-binding domain"/>
    <property type="match status" value="1"/>
</dbReference>
<dbReference type="Gene3D" id="1.10.10.10">
    <property type="entry name" value="Winged helix-like DNA-binding domain superfamily/Winged helix DNA-binding domain"/>
    <property type="match status" value="1"/>
</dbReference>
<dbReference type="RefSeq" id="WP_024268818.1">
    <property type="nucleotide sequence ID" value="NC_023035.1"/>
</dbReference>
<evidence type="ECO:0000256" key="1">
    <source>
        <dbReference type="ARBA" id="ARBA00023015"/>
    </source>
</evidence>
<evidence type="ECO:0000256" key="3">
    <source>
        <dbReference type="ARBA" id="ARBA00023163"/>
    </source>
</evidence>
<keyword evidence="2" id="KW-0238">DNA-binding</keyword>
<dbReference type="PROSITE" id="PS50949">
    <property type="entry name" value="HTH_GNTR"/>
    <property type="match status" value="1"/>
</dbReference>
<evidence type="ECO:0000313" key="5">
    <source>
        <dbReference type="EMBL" id="AHC15916.1"/>
    </source>
</evidence>
<gene>
    <name evidence="5" type="ORF">L21SP2_2564</name>
</gene>
<dbReference type="PATRIC" id="fig|1307761.3.peg.2556"/>